<name>A0AA37WPM3_9GAMM</name>
<dbReference type="RefSeq" id="WP_232592432.1">
    <property type="nucleotide sequence ID" value="NZ_BSPD01000042.1"/>
</dbReference>
<feature type="domain" description="N-acetyltransferase" evidence="1">
    <location>
        <begin position="1"/>
        <end position="160"/>
    </location>
</feature>
<accession>A0AA37WPM3</accession>
<protein>
    <recommendedName>
        <fullName evidence="1">N-acetyltransferase domain-containing protein</fullName>
    </recommendedName>
</protein>
<sequence>MIAVNPTDLVVEKIDDVRLPLVNKFYKQEKDGARAKRGEYVYALRYCGNIIGALRIQPMHEEWFLRSMLVSSNYQRQGLGKRFLSTVFQDFLTLNECHKNETSCLEKFSLVGEPFQERTCFCFPYVHLVSFYHSVGFYCVPLSNELMFIQQAFTRYTNQGRDITVMRVGY</sequence>
<dbReference type="EMBL" id="BSPD01000042">
    <property type="protein sequence ID" value="GLS26302.1"/>
    <property type="molecule type" value="Genomic_DNA"/>
</dbReference>
<dbReference type="Proteomes" id="UP001156870">
    <property type="component" value="Unassembled WGS sequence"/>
</dbReference>
<dbReference type="InterPro" id="IPR000182">
    <property type="entry name" value="GNAT_dom"/>
</dbReference>
<comment type="caution">
    <text evidence="2">The sequence shown here is derived from an EMBL/GenBank/DDBJ whole genome shotgun (WGS) entry which is preliminary data.</text>
</comment>
<proteinExistence type="predicted"/>
<keyword evidence="3" id="KW-1185">Reference proteome</keyword>
<dbReference type="InterPro" id="IPR016181">
    <property type="entry name" value="Acyl_CoA_acyltransferase"/>
</dbReference>
<gene>
    <name evidence="2" type="ORF">GCM10007877_20170</name>
</gene>
<dbReference type="Gene3D" id="3.40.630.30">
    <property type="match status" value="1"/>
</dbReference>
<dbReference type="GO" id="GO:0016747">
    <property type="term" value="F:acyltransferase activity, transferring groups other than amino-acyl groups"/>
    <property type="evidence" value="ECO:0007669"/>
    <property type="project" value="InterPro"/>
</dbReference>
<organism evidence="2 3">
    <name type="scientific">Marinibactrum halimedae</name>
    <dbReference type="NCBI Taxonomy" id="1444977"/>
    <lineage>
        <taxon>Bacteria</taxon>
        <taxon>Pseudomonadati</taxon>
        <taxon>Pseudomonadota</taxon>
        <taxon>Gammaproteobacteria</taxon>
        <taxon>Cellvibrionales</taxon>
        <taxon>Cellvibrionaceae</taxon>
        <taxon>Marinibactrum</taxon>
    </lineage>
</organism>
<evidence type="ECO:0000259" key="1">
    <source>
        <dbReference type="PROSITE" id="PS51186"/>
    </source>
</evidence>
<dbReference type="Pfam" id="PF00583">
    <property type="entry name" value="Acetyltransf_1"/>
    <property type="match status" value="1"/>
</dbReference>
<reference evidence="2 3" key="1">
    <citation type="journal article" date="2014" name="Int. J. Syst. Evol. Microbiol.">
        <title>Complete genome sequence of Corynebacterium casei LMG S-19264T (=DSM 44701T), isolated from a smear-ripened cheese.</title>
        <authorList>
            <consortium name="US DOE Joint Genome Institute (JGI-PGF)"/>
            <person name="Walter F."/>
            <person name="Albersmeier A."/>
            <person name="Kalinowski J."/>
            <person name="Ruckert C."/>
        </authorList>
    </citation>
    <scope>NUCLEOTIDE SEQUENCE [LARGE SCALE GENOMIC DNA]</scope>
    <source>
        <strain evidence="2 3">NBRC 110095</strain>
    </source>
</reference>
<dbReference type="CDD" id="cd04301">
    <property type="entry name" value="NAT_SF"/>
    <property type="match status" value="1"/>
</dbReference>
<dbReference type="SUPFAM" id="SSF55729">
    <property type="entry name" value="Acyl-CoA N-acyltransferases (Nat)"/>
    <property type="match status" value="1"/>
</dbReference>
<dbReference type="AlphaFoldDB" id="A0AA37WPM3"/>
<evidence type="ECO:0000313" key="3">
    <source>
        <dbReference type="Proteomes" id="UP001156870"/>
    </source>
</evidence>
<dbReference type="PROSITE" id="PS51186">
    <property type="entry name" value="GNAT"/>
    <property type="match status" value="1"/>
</dbReference>
<evidence type="ECO:0000313" key="2">
    <source>
        <dbReference type="EMBL" id="GLS26302.1"/>
    </source>
</evidence>